<keyword evidence="3" id="KW-1185">Reference proteome</keyword>
<protein>
    <recommendedName>
        <fullName evidence="1">Sieve element occlusion N-terminal domain-containing protein</fullName>
    </recommendedName>
</protein>
<name>A0A7J7IAK9_CAMSI</name>
<organism evidence="2 3">
    <name type="scientific">Camellia sinensis</name>
    <name type="common">Tea plant</name>
    <name type="synonym">Thea sinensis</name>
    <dbReference type="NCBI Taxonomy" id="4442"/>
    <lineage>
        <taxon>Eukaryota</taxon>
        <taxon>Viridiplantae</taxon>
        <taxon>Streptophyta</taxon>
        <taxon>Embryophyta</taxon>
        <taxon>Tracheophyta</taxon>
        <taxon>Spermatophyta</taxon>
        <taxon>Magnoliopsida</taxon>
        <taxon>eudicotyledons</taxon>
        <taxon>Gunneridae</taxon>
        <taxon>Pentapetalae</taxon>
        <taxon>asterids</taxon>
        <taxon>Ericales</taxon>
        <taxon>Theaceae</taxon>
        <taxon>Camellia</taxon>
    </lineage>
</organism>
<reference evidence="3" key="1">
    <citation type="journal article" date="2020" name="Nat. Commun.">
        <title>Genome assembly of wild tea tree DASZ reveals pedigree and selection history of tea varieties.</title>
        <authorList>
            <person name="Zhang W."/>
            <person name="Zhang Y."/>
            <person name="Qiu H."/>
            <person name="Guo Y."/>
            <person name="Wan H."/>
            <person name="Zhang X."/>
            <person name="Scossa F."/>
            <person name="Alseekh S."/>
            <person name="Zhang Q."/>
            <person name="Wang P."/>
            <person name="Xu L."/>
            <person name="Schmidt M.H."/>
            <person name="Jia X."/>
            <person name="Li D."/>
            <person name="Zhu A."/>
            <person name="Guo F."/>
            <person name="Chen W."/>
            <person name="Ni D."/>
            <person name="Usadel B."/>
            <person name="Fernie A.R."/>
            <person name="Wen W."/>
        </authorList>
    </citation>
    <scope>NUCLEOTIDE SEQUENCE [LARGE SCALE GENOMIC DNA]</scope>
    <source>
        <strain evidence="3">cv. G240</strain>
    </source>
</reference>
<dbReference type="InterPro" id="IPR039299">
    <property type="entry name" value="SEOA"/>
</dbReference>
<dbReference type="Proteomes" id="UP000593564">
    <property type="component" value="Unassembled WGS sequence"/>
</dbReference>
<evidence type="ECO:0000313" key="3">
    <source>
        <dbReference type="Proteomes" id="UP000593564"/>
    </source>
</evidence>
<reference evidence="2 3" key="2">
    <citation type="submission" date="2020-07" db="EMBL/GenBank/DDBJ databases">
        <title>Genome assembly of wild tea tree DASZ reveals pedigree and selection history of tea varieties.</title>
        <authorList>
            <person name="Zhang W."/>
        </authorList>
    </citation>
    <scope>NUCLEOTIDE SEQUENCE [LARGE SCALE GENOMIC DNA]</scope>
    <source>
        <strain evidence="3">cv. G240</strain>
        <tissue evidence="2">Leaf</tissue>
    </source>
</reference>
<dbReference type="InterPro" id="IPR027942">
    <property type="entry name" value="SEO_N"/>
</dbReference>
<accession>A0A7J7IAK9</accession>
<feature type="domain" description="Sieve element occlusion N-terminal" evidence="1">
    <location>
        <begin position="25"/>
        <end position="67"/>
    </location>
</feature>
<sequence length="172" mass="18902">MAASKVTPGSMTQLIKGDRSMLMMSDDNVMMKQIQGSHNPDGREIDVKPILHIVVDILSRHHASRNQHCPASIQVSNWHGRPSNNNLSVHRAIKLFMGCQAGASTSSLRFELRSILAPGSDVHIKPTRKINGTPEAITGHRGTLWPSEIPIHNFGYRGMGAIELGSQDQQHT</sequence>
<dbReference type="PANTHER" id="PTHR33232">
    <property type="entry name" value="PROTEIN SIEVE ELEMENT OCCLUSION B-LIKE"/>
    <property type="match status" value="1"/>
</dbReference>
<dbReference type="EMBL" id="JACBKZ010000001">
    <property type="protein sequence ID" value="KAF5961601.1"/>
    <property type="molecule type" value="Genomic_DNA"/>
</dbReference>
<evidence type="ECO:0000259" key="1">
    <source>
        <dbReference type="Pfam" id="PF14576"/>
    </source>
</evidence>
<proteinExistence type="predicted"/>
<gene>
    <name evidence="2" type="ORF">HYC85_002810</name>
</gene>
<dbReference type="Pfam" id="PF14576">
    <property type="entry name" value="SEO_N"/>
    <property type="match status" value="1"/>
</dbReference>
<dbReference type="GO" id="GO:0010088">
    <property type="term" value="P:phloem development"/>
    <property type="evidence" value="ECO:0007669"/>
    <property type="project" value="InterPro"/>
</dbReference>
<evidence type="ECO:0000313" key="2">
    <source>
        <dbReference type="EMBL" id="KAF5961601.1"/>
    </source>
</evidence>
<dbReference type="PANTHER" id="PTHR33232:SF9">
    <property type="entry name" value="PROTEIN SIEVE ELEMENT OCCLUSION B"/>
    <property type="match status" value="1"/>
</dbReference>
<comment type="caution">
    <text evidence="2">The sequence shown here is derived from an EMBL/GenBank/DDBJ whole genome shotgun (WGS) entry which is preliminary data.</text>
</comment>
<dbReference type="AlphaFoldDB" id="A0A7J7IAK9"/>